<name>D8R5K7_SELML</name>
<dbReference type="InParanoid" id="D8R5K7"/>
<feature type="region of interest" description="Disordered" evidence="1">
    <location>
        <begin position="227"/>
        <end position="256"/>
    </location>
</feature>
<dbReference type="GO" id="GO:0007165">
    <property type="term" value="P:signal transduction"/>
    <property type="evidence" value="ECO:0000318"/>
    <property type="project" value="GO_Central"/>
</dbReference>
<protein>
    <submittedName>
        <fullName evidence="2">Uncharacterized protein</fullName>
    </submittedName>
</protein>
<organism evidence="3">
    <name type="scientific">Selaginella moellendorffii</name>
    <name type="common">Spikemoss</name>
    <dbReference type="NCBI Taxonomy" id="88036"/>
    <lineage>
        <taxon>Eukaryota</taxon>
        <taxon>Viridiplantae</taxon>
        <taxon>Streptophyta</taxon>
        <taxon>Embryophyta</taxon>
        <taxon>Tracheophyta</taxon>
        <taxon>Lycopodiopsida</taxon>
        <taxon>Selaginellales</taxon>
        <taxon>Selaginellaceae</taxon>
        <taxon>Selaginella</taxon>
    </lineage>
</organism>
<dbReference type="KEGG" id="smo:SELMODRAFT_407429"/>
<dbReference type="InterPro" id="IPR047155">
    <property type="entry name" value="COMMD4/6/7/8"/>
</dbReference>
<evidence type="ECO:0000313" key="2">
    <source>
        <dbReference type="EMBL" id="EFJ32168.1"/>
    </source>
</evidence>
<dbReference type="Pfam" id="PF21672">
    <property type="entry name" value="COMM_HN"/>
    <property type="match status" value="1"/>
</dbReference>
<dbReference type="eggNOG" id="ENOG502QSP3">
    <property type="taxonomic scope" value="Eukaryota"/>
</dbReference>
<dbReference type="STRING" id="88036.D8R5K7"/>
<accession>D8R5K7</accession>
<dbReference type="PANTHER" id="PTHR16231:SF4">
    <property type="entry name" value="COMM DOMAIN-CONTAINING PROTEIN 4"/>
    <property type="match status" value="1"/>
</dbReference>
<keyword evidence="3" id="KW-1185">Reference proteome</keyword>
<dbReference type="HOGENOM" id="CLU_095496_0_0_1"/>
<feature type="compositionally biased region" description="Basic and acidic residues" evidence="1">
    <location>
        <begin position="238"/>
        <end position="256"/>
    </location>
</feature>
<dbReference type="EMBL" id="GL377572">
    <property type="protein sequence ID" value="EFJ32168.1"/>
    <property type="molecule type" value="Genomic_DNA"/>
</dbReference>
<dbReference type="PANTHER" id="PTHR16231">
    <property type="entry name" value="COMM DOMAIN-CONTAINING PROTEIN 4-8 FAMILY MEMBER"/>
    <property type="match status" value="1"/>
</dbReference>
<sequence>MGPVISGCTQWSLIHLWTGMKDRPESDNVGISRSCDSGRKFWIPRKRLPALLVTQVLSELEALARMKFRVFGGEDAPDWVLSGIYTLSKLSSADFQLLTLAILRQILGEAFDYEKALEVASASASLDIKACIAALHFLITSAARFDVDDVTVSKEAQQLGLPAVPPICITGWQVHKASNDILLRLSQPCEINNKDEDKNTDMNLSYEKLTALLTGLSLLPFPPLAFSSSSKHKPCRAQKRENFDGKPLKRYADFDE</sequence>
<dbReference type="AlphaFoldDB" id="D8R5K7"/>
<evidence type="ECO:0000313" key="3">
    <source>
        <dbReference type="Proteomes" id="UP000001514"/>
    </source>
</evidence>
<gene>
    <name evidence="2" type="ORF">SELMODRAFT_407429</name>
</gene>
<proteinExistence type="predicted"/>
<dbReference type="Gramene" id="EFJ32168">
    <property type="protein sequence ID" value="EFJ32168"/>
    <property type="gene ID" value="SELMODRAFT_407429"/>
</dbReference>
<dbReference type="Proteomes" id="UP000001514">
    <property type="component" value="Unassembled WGS sequence"/>
</dbReference>
<reference evidence="2 3" key="1">
    <citation type="journal article" date="2011" name="Science">
        <title>The Selaginella genome identifies genetic changes associated with the evolution of vascular plants.</title>
        <authorList>
            <person name="Banks J.A."/>
            <person name="Nishiyama T."/>
            <person name="Hasebe M."/>
            <person name="Bowman J.L."/>
            <person name="Gribskov M."/>
            <person name="dePamphilis C."/>
            <person name="Albert V.A."/>
            <person name="Aono N."/>
            <person name="Aoyama T."/>
            <person name="Ambrose B.A."/>
            <person name="Ashton N.W."/>
            <person name="Axtell M.J."/>
            <person name="Barker E."/>
            <person name="Barker M.S."/>
            <person name="Bennetzen J.L."/>
            <person name="Bonawitz N.D."/>
            <person name="Chapple C."/>
            <person name="Cheng C."/>
            <person name="Correa L.G."/>
            <person name="Dacre M."/>
            <person name="DeBarry J."/>
            <person name="Dreyer I."/>
            <person name="Elias M."/>
            <person name="Engstrom E.M."/>
            <person name="Estelle M."/>
            <person name="Feng L."/>
            <person name="Finet C."/>
            <person name="Floyd S.K."/>
            <person name="Frommer W.B."/>
            <person name="Fujita T."/>
            <person name="Gramzow L."/>
            <person name="Gutensohn M."/>
            <person name="Harholt J."/>
            <person name="Hattori M."/>
            <person name="Heyl A."/>
            <person name="Hirai T."/>
            <person name="Hiwatashi Y."/>
            <person name="Ishikawa M."/>
            <person name="Iwata M."/>
            <person name="Karol K.G."/>
            <person name="Koehler B."/>
            <person name="Kolukisaoglu U."/>
            <person name="Kubo M."/>
            <person name="Kurata T."/>
            <person name="Lalonde S."/>
            <person name="Li K."/>
            <person name="Li Y."/>
            <person name="Litt A."/>
            <person name="Lyons E."/>
            <person name="Manning G."/>
            <person name="Maruyama T."/>
            <person name="Michael T.P."/>
            <person name="Mikami K."/>
            <person name="Miyazaki S."/>
            <person name="Morinaga S."/>
            <person name="Murata T."/>
            <person name="Mueller-Roeber B."/>
            <person name="Nelson D.R."/>
            <person name="Obara M."/>
            <person name="Oguri Y."/>
            <person name="Olmstead R.G."/>
            <person name="Onodera N."/>
            <person name="Petersen B.L."/>
            <person name="Pils B."/>
            <person name="Prigge M."/>
            <person name="Rensing S.A."/>
            <person name="Riano-Pachon D.M."/>
            <person name="Roberts A.W."/>
            <person name="Sato Y."/>
            <person name="Scheller H.V."/>
            <person name="Schulz B."/>
            <person name="Schulz C."/>
            <person name="Shakirov E.V."/>
            <person name="Shibagaki N."/>
            <person name="Shinohara N."/>
            <person name="Shippen D.E."/>
            <person name="Soerensen I."/>
            <person name="Sotooka R."/>
            <person name="Sugimoto N."/>
            <person name="Sugita M."/>
            <person name="Sumikawa N."/>
            <person name="Tanurdzic M."/>
            <person name="Theissen G."/>
            <person name="Ulvskov P."/>
            <person name="Wakazuki S."/>
            <person name="Weng J.K."/>
            <person name="Willats W.W."/>
            <person name="Wipf D."/>
            <person name="Wolf P.G."/>
            <person name="Yang L."/>
            <person name="Zimmer A.D."/>
            <person name="Zhu Q."/>
            <person name="Mitros T."/>
            <person name="Hellsten U."/>
            <person name="Loque D."/>
            <person name="Otillar R."/>
            <person name="Salamov A."/>
            <person name="Schmutz J."/>
            <person name="Shapiro H."/>
            <person name="Lindquist E."/>
            <person name="Lucas S."/>
            <person name="Rokhsar D."/>
            <person name="Grigoriev I.V."/>
        </authorList>
    </citation>
    <scope>NUCLEOTIDE SEQUENCE [LARGE SCALE GENOMIC DNA]</scope>
</reference>
<evidence type="ECO:0000256" key="1">
    <source>
        <dbReference type="SAM" id="MobiDB-lite"/>
    </source>
</evidence>